<feature type="binding site" evidence="21 23">
    <location>
        <position position="227"/>
    </location>
    <ligand>
        <name>Zn(2+)</name>
        <dbReference type="ChEBI" id="CHEBI:29105"/>
    </ligand>
</feature>
<name>A0A0A1ZER8_PROMR</name>
<evidence type="ECO:0000256" key="18">
    <source>
        <dbReference type="ARBA" id="ARBA00025552"/>
    </source>
</evidence>
<dbReference type="PANTHER" id="PTHR45833">
    <property type="entry name" value="METHIONINE SYNTHASE"/>
    <property type="match status" value="1"/>
</dbReference>
<keyword evidence="16 20" id="KW-0486">Methionine biosynthesis</keyword>
<dbReference type="GO" id="GO:0005829">
    <property type="term" value="C:cytosol"/>
    <property type="evidence" value="ECO:0007669"/>
    <property type="project" value="TreeGrafter"/>
</dbReference>
<dbReference type="EC" id="2.1.1.13" evidence="6 19"/>
<dbReference type="InterPro" id="IPR050554">
    <property type="entry name" value="Met_Synthase/Corrinoid"/>
</dbReference>
<proteinExistence type="inferred from homology"/>
<keyword evidence="13 20" id="KW-0479">Metal-binding</keyword>
<dbReference type="Gene3D" id="1.10.1240.10">
    <property type="entry name" value="Methionine synthase domain"/>
    <property type="match status" value="1"/>
</dbReference>
<dbReference type="AlphaFoldDB" id="A0A0A1ZER8"/>
<evidence type="ECO:0000256" key="2">
    <source>
        <dbReference type="ARBA" id="ARBA00001947"/>
    </source>
</evidence>
<keyword evidence="14" id="KW-0677">Repeat</keyword>
<dbReference type="eggNOG" id="COG0646">
    <property type="taxonomic scope" value="Bacteria"/>
</dbReference>
<dbReference type="GO" id="GO:0031419">
    <property type="term" value="F:cobalamin binding"/>
    <property type="evidence" value="ECO:0007669"/>
    <property type="project" value="UniProtKB-UniRule"/>
</dbReference>
<dbReference type="Gene3D" id="3.10.196.10">
    <property type="entry name" value="Vitamin B12-dependent methionine synthase, activation domain"/>
    <property type="match status" value="1"/>
</dbReference>
<feature type="domain" description="AdoMet activation" evidence="26">
    <location>
        <begin position="899"/>
        <end position="1188"/>
    </location>
</feature>
<keyword evidence="9 20" id="KW-0028">Amino-acid biosynthesis</keyword>
<dbReference type="GO" id="GO:0032259">
    <property type="term" value="P:methylation"/>
    <property type="evidence" value="ECO:0007669"/>
    <property type="project" value="UniProtKB-KW"/>
</dbReference>
<dbReference type="Pfam" id="PF02607">
    <property type="entry name" value="B12-binding_2"/>
    <property type="match status" value="1"/>
</dbReference>
<feature type="domain" description="B12-binding" evidence="27">
    <location>
        <begin position="733"/>
        <end position="868"/>
    </location>
</feature>
<gene>
    <name evidence="29" type="ORF">EU91_0955</name>
</gene>
<dbReference type="FunFam" id="1.10.1240.10:FF:000001">
    <property type="entry name" value="Methionine synthase"/>
    <property type="match status" value="1"/>
</dbReference>
<comment type="cofactor">
    <cofactor evidence="3 20 21">
        <name>methylcob(III)alamin</name>
        <dbReference type="ChEBI" id="CHEBI:28115"/>
    </cofactor>
</comment>
<evidence type="ECO:0000256" key="9">
    <source>
        <dbReference type="ARBA" id="ARBA00022605"/>
    </source>
</evidence>
<dbReference type="PROSITE" id="PS50970">
    <property type="entry name" value="HCY"/>
    <property type="match status" value="1"/>
</dbReference>
<comment type="catalytic activity">
    <reaction evidence="1 20">
        <text>(6S)-5-methyl-5,6,7,8-tetrahydrofolate + L-homocysteine = (6S)-5,6,7,8-tetrahydrofolate + L-methionine</text>
        <dbReference type="Rhea" id="RHEA:11172"/>
        <dbReference type="ChEBI" id="CHEBI:18608"/>
        <dbReference type="ChEBI" id="CHEBI:57453"/>
        <dbReference type="ChEBI" id="CHEBI:57844"/>
        <dbReference type="ChEBI" id="CHEBI:58199"/>
        <dbReference type="EC" id="2.1.1.13"/>
    </reaction>
</comment>
<feature type="binding site" evidence="21 23">
    <location>
        <position position="293"/>
    </location>
    <ligand>
        <name>Zn(2+)</name>
        <dbReference type="ChEBI" id="CHEBI:29105"/>
    </ligand>
</feature>
<dbReference type="NCBIfam" id="TIGR02082">
    <property type="entry name" value="metH"/>
    <property type="match status" value="1"/>
</dbReference>
<dbReference type="Pfam" id="PF02310">
    <property type="entry name" value="B12-binding"/>
    <property type="match status" value="1"/>
</dbReference>
<dbReference type="PROSITE" id="PS51337">
    <property type="entry name" value="B12_BINDING_NTER"/>
    <property type="match status" value="1"/>
</dbReference>
<evidence type="ECO:0000256" key="16">
    <source>
        <dbReference type="ARBA" id="ARBA00023167"/>
    </source>
</evidence>
<evidence type="ECO:0000256" key="21">
    <source>
        <dbReference type="PIRSR" id="PIRSR000381-1"/>
    </source>
</evidence>
<evidence type="ECO:0000256" key="7">
    <source>
        <dbReference type="ARBA" id="ARBA00013998"/>
    </source>
</evidence>
<feature type="binding site" evidence="21 23">
    <location>
        <position position="294"/>
    </location>
    <ligand>
        <name>Zn(2+)</name>
        <dbReference type="ChEBI" id="CHEBI:29105"/>
    </ligand>
</feature>
<keyword evidence="15 20" id="KW-0862">Zinc</keyword>
<feature type="binding site" evidence="22">
    <location>
        <position position="1131"/>
    </location>
    <ligand>
        <name>S-adenosyl-L-methionine</name>
        <dbReference type="ChEBI" id="CHEBI:59789"/>
    </ligand>
</feature>
<dbReference type="Pfam" id="PF02965">
    <property type="entry name" value="Met_synt_B12"/>
    <property type="match status" value="1"/>
</dbReference>
<dbReference type="InterPro" id="IPR004223">
    <property type="entry name" value="VitB12-dep_Met_synth_activ_dom"/>
</dbReference>
<dbReference type="Proteomes" id="UP000030598">
    <property type="component" value="Unassembled WGS sequence"/>
</dbReference>
<dbReference type="InterPro" id="IPR011005">
    <property type="entry name" value="Dihydropteroate_synth-like_sf"/>
</dbReference>
<dbReference type="InterPro" id="IPR003726">
    <property type="entry name" value="HCY_dom"/>
</dbReference>
<comment type="cofactor">
    <cofactor evidence="2 20 23">
        <name>Zn(2+)</name>
        <dbReference type="ChEBI" id="CHEBI:29105"/>
    </cofactor>
</comment>
<feature type="binding site" evidence="22">
    <location>
        <begin position="1185"/>
        <end position="1186"/>
    </location>
    <ligand>
        <name>S-adenosyl-L-methionine</name>
        <dbReference type="ChEBI" id="CHEBI:59789"/>
    </ligand>
</feature>
<protein>
    <recommendedName>
        <fullName evidence="7 19">Methionine synthase</fullName>
        <ecNumber evidence="6 19">2.1.1.13</ecNumber>
    </recommendedName>
    <alternativeName>
        <fullName evidence="20">5-methyltetrahydrofolate--homocysteine methyltransferase</fullName>
    </alternativeName>
</protein>
<evidence type="ECO:0000256" key="13">
    <source>
        <dbReference type="ARBA" id="ARBA00022723"/>
    </source>
</evidence>
<dbReference type="InterPro" id="IPR037010">
    <property type="entry name" value="VitB12-dep_Met_synth_activ_sf"/>
</dbReference>
<dbReference type="InterPro" id="IPR036594">
    <property type="entry name" value="Meth_synthase_dom"/>
</dbReference>
<dbReference type="Gene3D" id="3.40.50.280">
    <property type="entry name" value="Cobalamin-binding domain"/>
    <property type="match status" value="1"/>
</dbReference>
<evidence type="ECO:0000256" key="12">
    <source>
        <dbReference type="ARBA" id="ARBA00022691"/>
    </source>
</evidence>
<dbReference type="InterPro" id="IPR006158">
    <property type="entry name" value="Cobalamin-bd"/>
</dbReference>
<feature type="binding site" evidence="22">
    <location>
        <position position="847"/>
    </location>
    <ligand>
        <name>methylcob(III)alamin</name>
        <dbReference type="ChEBI" id="CHEBI:28115"/>
    </ligand>
</feature>
<organism evidence="29 30">
    <name type="scientific">Prochlorococcus marinus str. GP2</name>
    <dbReference type="NCBI Taxonomy" id="59925"/>
    <lineage>
        <taxon>Bacteria</taxon>
        <taxon>Bacillati</taxon>
        <taxon>Cyanobacteriota</taxon>
        <taxon>Cyanophyceae</taxon>
        <taxon>Synechococcales</taxon>
        <taxon>Prochlorococcaceae</taxon>
        <taxon>Prochlorococcus</taxon>
    </lineage>
</organism>
<evidence type="ECO:0000256" key="5">
    <source>
        <dbReference type="ARBA" id="ARBA00010398"/>
    </source>
</evidence>
<evidence type="ECO:0000256" key="1">
    <source>
        <dbReference type="ARBA" id="ARBA00001700"/>
    </source>
</evidence>
<dbReference type="InterPro" id="IPR000489">
    <property type="entry name" value="Pterin-binding_dom"/>
</dbReference>
<evidence type="ECO:0000256" key="11">
    <source>
        <dbReference type="ARBA" id="ARBA00022679"/>
    </source>
</evidence>
<evidence type="ECO:0000259" key="25">
    <source>
        <dbReference type="PROSITE" id="PS50972"/>
    </source>
</evidence>
<dbReference type="InterPro" id="IPR003759">
    <property type="entry name" value="Cbl-bd_cap"/>
</dbReference>
<dbReference type="InterPro" id="IPR036589">
    <property type="entry name" value="HCY_dom_sf"/>
</dbReference>
<feature type="binding site" description="axial binding residue" evidence="21">
    <location>
        <position position="746"/>
    </location>
    <ligand>
        <name>methylcob(III)alamin</name>
        <dbReference type="ChEBI" id="CHEBI:28115"/>
    </ligand>
    <ligandPart>
        <name>Co</name>
        <dbReference type="ChEBI" id="CHEBI:27638"/>
    </ligandPart>
</feature>
<dbReference type="Gene3D" id="3.20.20.330">
    <property type="entry name" value="Homocysteine-binding-like domain"/>
    <property type="match status" value="1"/>
</dbReference>
<feature type="binding site" evidence="22">
    <location>
        <position position="791"/>
    </location>
    <ligand>
        <name>methylcob(III)alamin</name>
        <dbReference type="ChEBI" id="CHEBI:28115"/>
    </ligand>
</feature>
<dbReference type="InterPro" id="IPR036724">
    <property type="entry name" value="Cobalamin-bd_sf"/>
</dbReference>
<dbReference type="SUPFAM" id="SSF56507">
    <property type="entry name" value="Methionine synthase activation domain-like"/>
    <property type="match status" value="1"/>
</dbReference>
<dbReference type="InterPro" id="IPR033706">
    <property type="entry name" value="Met_synthase_B12-bd"/>
</dbReference>
<dbReference type="STRING" id="59925.EU91_0955"/>
<keyword evidence="8 20" id="KW-0489">Methyltransferase</keyword>
<dbReference type="PROSITE" id="PS50972">
    <property type="entry name" value="PTERIN_BINDING"/>
    <property type="match status" value="1"/>
</dbReference>
<dbReference type="Pfam" id="PF00809">
    <property type="entry name" value="Pterin_bind"/>
    <property type="match status" value="1"/>
</dbReference>
<evidence type="ECO:0000259" key="24">
    <source>
        <dbReference type="PROSITE" id="PS50970"/>
    </source>
</evidence>
<feature type="domain" description="Pterin-binding" evidence="25">
    <location>
        <begin position="347"/>
        <end position="606"/>
    </location>
</feature>
<keyword evidence="17 20" id="KW-0170">Cobalt</keyword>
<reference evidence="30" key="1">
    <citation type="journal article" date="2014" name="Sci. Data">
        <title>Genomes of diverse isolates of the marine cyanobacterium Prochlorococcus.</title>
        <authorList>
            <person name="Biller S."/>
            <person name="Berube P."/>
            <person name="Thompson J."/>
            <person name="Kelly L."/>
            <person name="Roggensack S."/>
            <person name="Awad L."/>
            <person name="Roache-Johnson K."/>
            <person name="Ding H."/>
            <person name="Giovannoni S.J."/>
            <person name="Moore L.R."/>
            <person name="Chisholm S.W."/>
        </authorList>
    </citation>
    <scope>NUCLEOTIDE SEQUENCE [LARGE SCALE GENOMIC DNA]</scope>
    <source>
        <strain evidence="30">GP2</strain>
    </source>
</reference>
<feature type="domain" description="B12-binding N-terminal" evidence="28">
    <location>
        <begin position="639"/>
        <end position="732"/>
    </location>
</feature>
<dbReference type="Pfam" id="PF02574">
    <property type="entry name" value="S-methyl_trans"/>
    <property type="match status" value="1"/>
</dbReference>
<dbReference type="SMART" id="SM01018">
    <property type="entry name" value="B12-binding_2"/>
    <property type="match status" value="1"/>
</dbReference>
<feature type="binding site" evidence="22">
    <location>
        <position position="948"/>
    </location>
    <ligand>
        <name>S-adenosyl-L-methionine</name>
        <dbReference type="ChEBI" id="CHEBI:59789"/>
    </ligand>
</feature>
<keyword evidence="10 20" id="KW-0846">Cobalamin</keyword>
<comment type="domain">
    <text evidence="20">Modular enzyme with four functionally distinct domains. The isolated Hcy-binding domain catalyzes methyl transfer from free methylcobalamin to homocysteine. The Hcy-binding domain in association with the pterin-binding domain catalyzes the methylation of cob(I)alamin by methyltetrahydrofolate and the methylation of homocysteine. The B12-binding domain binds the cofactor. The AdoMet activation domain binds S-adenosyl-L-methionine. Under aerobic conditions cob(I)alamin can be converted to inactive cob(II)alamin. Reductive methylation by S-adenosyl-L-methionine and flavodoxin regenerates methylcobalamin.</text>
</comment>
<evidence type="ECO:0000256" key="14">
    <source>
        <dbReference type="ARBA" id="ARBA00022737"/>
    </source>
</evidence>
<feature type="domain" description="Hcy-binding" evidence="24">
    <location>
        <begin position="4"/>
        <end position="308"/>
    </location>
</feature>
<evidence type="ECO:0000256" key="19">
    <source>
        <dbReference type="NCBIfam" id="TIGR02082"/>
    </source>
</evidence>
<dbReference type="Gene3D" id="3.20.20.20">
    <property type="entry name" value="Dihydropteroate synthase-like"/>
    <property type="match status" value="1"/>
</dbReference>
<evidence type="ECO:0000256" key="4">
    <source>
        <dbReference type="ARBA" id="ARBA00005178"/>
    </source>
</evidence>
<dbReference type="eggNOG" id="COG1410">
    <property type="taxonomic scope" value="Bacteria"/>
</dbReference>
<dbReference type="FunFam" id="3.20.20.20:FF:000007">
    <property type="entry name" value="Methionine synthase"/>
    <property type="match status" value="1"/>
</dbReference>
<feature type="binding site" evidence="22">
    <location>
        <begin position="743"/>
        <end position="747"/>
    </location>
    <ligand>
        <name>methylcob(III)alamin</name>
        <dbReference type="ChEBI" id="CHEBI:28115"/>
    </ligand>
</feature>
<dbReference type="OrthoDB" id="9803687at2"/>
<dbReference type="PANTHER" id="PTHR45833:SF1">
    <property type="entry name" value="METHIONINE SYNTHASE"/>
    <property type="match status" value="1"/>
</dbReference>
<evidence type="ECO:0000256" key="23">
    <source>
        <dbReference type="PROSITE-ProRule" id="PRU00333"/>
    </source>
</evidence>
<dbReference type="GO" id="GO:0008705">
    <property type="term" value="F:methionine synthase activity"/>
    <property type="evidence" value="ECO:0007669"/>
    <property type="project" value="UniProtKB-UniRule"/>
</dbReference>
<dbReference type="SUPFAM" id="SSF47644">
    <property type="entry name" value="Methionine synthase domain"/>
    <property type="match status" value="1"/>
</dbReference>
<dbReference type="GO" id="GO:0050667">
    <property type="term" value="P:homocysteine metabolic process"/>
    <property type="evidence" value="ECO:0007669"/>
    <property type="project" value="TreeGrafter"/>
</dbReference>
<dbReference type="CDD" id="cd02069">
    <property type="entry name" value="methionine_synthase_B12_BD"/>
    <property type="match status" value="1"/>
</dbReference>
<dbReference type="InterPro" id="IPR011822">
    <property type="entry name" value="MetH"/>
</dbReference>
<dbReference type="RefSeq" id="WP_032524451.1">
    <property type="nucleotide sequence ID" value="NZ_CP138934.1"/>
</dbReference>
<dbReference type="SUPFAM" id="SSF82282">
    <property type="entry name" value="Homocysteine S-methyltransferase"/>
    <property type="match status" value="1"/>
</dbReference>
<sequence length="1188" mass="132437">MESFRTYLNRDEKPLIIFDGGTGTSFQNLNLTADDFGGKELEGCNENLVLSSPKVVEKVHNSFLAAGCHVIETNTFGASSIVLDEYDIADKAYEINKNAALIAKKAAAKYASVDKPRFVAGSIGPTTKLPTLGHIHFDELKQSYKEQIYGLTDGGVDLLLIETCQDVLQIKSALLASKEVLDSKNIDIPIMVSITMETTGTMLVGSDIASALTILEPFNIDILGLNCATGPEQMKEHIKYLSENSPFAISCIPNAGLPENIGGVAHYRLKPIELKMQLMNFIYDFKVQLIGGCCGTTPEHIKYLSSIIDEITYDERSNKLGNNNLSSYIPSASSIYNSVPYKQDNSILIVGERLNASGSKKVRELLNNDDWDGLVSIAKQQQKENAHVLDVNVDYVGRDGVKDMKEITSRLVTNINLPLMIDSTDADKMESGLKSAGGKCIINSTNYEDGNERFDQVLNLALGYGSGLVVGTIDEDGMARNADKKYNIVKRALNRTRECGLSDYELFFDPLALPISTGIEEDRLNAKETITAISKIRENFPDIHIILGISNISFGLSPLSRINLNSIFLDECIKAGLDSAIIAPNKILPLSKISEETKKLCLDLIYDKREFEDDICIYDPLVELTKAFQDLSIQDFKKASIENKNLTLEESLKNHIIDGEKIGLEDQLNKALKKYKPLEIINTFLLDGMKVVGDLFGSGQMQLPFVLQSAETMKFAVSILEPYMETVDENISNGKLLIATVKGDVHDIGKNLVDIILTNNGYDVINLGIKQDVSAIIDAQKKHNADCIAMSGLLVKSTAFMKDNLEAFNNEDITVPVILGGAALTPKFVNEDCSKIYKGKILYGKDAFTDLKFMNEYMDNKKKGNWSNTEGFINNEGININLASSKSNSQAVKKSIPIDKETSKLNLKENFTRSKFINEEEPIQAPFLGTKVLKDDDIDLNKLIFYLDRKALFSGQWQIKKGKNQSVDEYNNYLDSYAKPMLDKWLDTIIEKKLISPKAVYGYFRCGRKDNSILLFDDKSLNKISQFNFPRQKSGNNLCISDFYCDLKNDKPIDIFPMQAVTMGDIASEYSQKLFKEDRYSDYLIFHGLTVQLAEALAEYVHALIRIECGFRTEEPDKNREILAQKYRGARYSFGYPACPKVSDSNIQLSLLDAKRINLTMDESEQLHPEQSTTAIISLHSKAKYFSA</sequence>
<comment type="function">
    <text evidence="18 20">Catalyzes the transfer of a methyl group from methyl-cobalamin to homocysteine, yielding enzyme-bound cob(I)alamin and methionine. Subsequently, remethylates the cofactor using methyltetrahydrofolate.</text>
</comment>
<dbReference type="SUPFAM" id="SSF52242">
    <property type="entry name" value="Cobalamin (vitamin B12)-binding domain"/>
    <property type="match status" value="1"/>
</dbReference>
<evidence type="ECO:0000256" key="6">
    <source>
        <dbReference type="ARBA" id="ARBA00012032"/>
    </source>
</evidence>
<dbReference type="EMBL" id="JNAH01000004">
    <property type="protein sequence ID" value="KGF87920.1"/>
    <property type="molecule type" value="Genomic_DNA"/>
</dbReference>
<comment type="similarity">
    <text evidence="5">Belongs to the vitamin-B12 dependent methionine synthase family.</text>
</comment>
<evidence type="ECO:0000256" key="17">
    <source>
        <dbReference type="ARBA" id="ARBA00023285"/>
    </source>
</evidence>
<dbReference type="UniPathway" id="UPA00051">
    <property type="reaction ID" value="UER00081"/>
</dbReference>
<keyword evidence="11 20" id="KW-0808">Transferase</keyword>
<accession>A0A0A1ZER8</accession>
<dbReference type="FunFam" id="3.20.20.330:FF:000001">
    <property type="entry name" value="Methionine synthase"/>
    <property type="match status" value="1"/>
</dbReference>
<evidence type="ECO:0000256" key="3">
    <source>
        <dbReference type="ARBA" id="ARBA00001956"/>
    </source>
</evidence>
<comment type="caution">
    <text evidence="29">The sequence shown here is derived from an EMBL/GenBank/DDBJ whole genome shotgun (WGS) entry which is preliminary data.</text>
</comment>
<dbReference type="GO" id="GO:0046653">
    <property type="term" value="P:tetrahydrofolate metabolic process"/>
    <property type="evidence" value="ECO:0007669"/>
    <property type="project" value="TreeGrafter"/>
</dbReference>
<comment type="pathway">
    <text evidence="4 20">Amino-acid biosynthesis; L-methionine biosynthesis via de novo pathway; L-methionine from L-homocysteine (MetH route): step 1/1.</text>
</comment>
<evidence type="ECO:0000313" key="29">
    <source>
        <dbReference type="EMBL" id="KGF87920.1"/>
    </source>
</evidence>
<evidence type="ECO:0000256" key="8">
    <source>
        <dbReference type="ARBA" id="ARBA00022603"/>
    </source>
</evidence>
<evidence type="ECO:0000256" key="15">
    <source>
        <dbReference type="ARBA" id="ARBA00022833"/>
    </source>
</evidence>
<evidence type="ECO:0000259" key="26">
    <source>
        <dbReference type="PROSITE" id="PS50974"/>
    </source>
</evidence>
<dbReference type="GO" id="GO:0008270">
    <property type="term" value="F:zinc ion binding"/>
    <property type="evidence" value="ECO:0007669"/>
    <property type="project" value="UniProtKB-UniRule"/>
</dbReference>
<dbReference type="SUPFAM" id="SSF51717">
    <property type="entry name" value="Dihydropteroate synthetase-like"/>
    <property type="match status" value="1"/>
</dbReference>
<evidence type="ECO:0000256" key="22">
    <source>
        <dbReference type="PIRSR" id="PIRSR000381-2"/>
    </source>
</evidence>
<keyword evidence="12 20" id="KW-0949">S-adenosyl-L-methionine</keyword>
<evidence type="ECO:0000313" key="30">
    <source>
        <dbReference type="Proteomes" id="UP000030598"/>
    </source>
</evidence>
<evidence type="ECO:0000256" key="20">
    <source>
        <dbReference type="PIRNR" id="PIRNR000381"/>
    </source>
</evidence>
<evidence type="ECO:0000259" key="28">
    <source>
        <dbReference type="PROSITE" id="PS51337"/>
    </source>
</evidence>
<dbReference type="PROSITE" id="PS50974">
    <property type="entry name" value="ADOMET_ACTIVATION"/>
    <property type="match status" value="1"/>
</dbReference>
<evidence type="ECO:0000259" key="27">
    <source>
        <dbReference type="PROSITE" id="PS51332"/>
    </source>
</evidence>
<dbReference type="PIRSF" id="PIRSF000381">
    <property type="entry name" value="MetH"/>
    <property type="match status" value="1"/>
</dbReference>
<dbReference type="PROSITE" id="PS51332">
    <property type="entry name" value="B12_BINDING"/>
    <property type="match status" value="1"/>
</dbReference>
<evidence type="ECO:0000256" key="10">
    <source>
        <dbReference type="ARBA" id="ARBA00022628"/>
    </source>
</evidence>